<evidence type="ECO:0000256" key="4">
    <source>
        <dbReference type="SAM" id="MobiDB-lite"/>
    </source>
</evidence>
<keyword evidence="3" id="KW-0472">Membrane</keyword>
<dbReference type="Pfam" id="PF02383">
    <property type="entry name" value="Syja_N"/>
    <property type="match status" value="1"/>
</dbReference>
<feature type="compositionally biased region" description="Low complexity" evidence="4">
    <location>
        <begin position="668"/>
        <end position="704"/>
    </location>
</feature>
<evidence type="ECO:0000256" key="1">
    <source>
        <dbReference type="ARBA" id="ARBA00004308"/>
    </source>
</evidence>
<protein>
    <submittedName>
        <fullName evidence="7">Uncharacterized protein LOC34622814</fullName>
    </submittedName>
</protein>
<dbReference type="AlphaFoldDB" id="A0A6P6S2G1"/>
<gene>
    <name evidence="7" type="primary">LOC34622814</name>
</gene>
<dbReference type="RefSeq" id="XP_026194341.1">
    <property type="nucleotide sequence ID" value="XM_026338556.1"/>
</dbReference>
<dbReference type="GO" id="GO:0043813">
    <property type="term" value="F:phosphatidylinositol-3,5-bisphosphate 5-phosphatase activity"/>
    <property type="evidence" value="ECO:0007669"/>
    <property type="project" value="InterPro"/>
</dbReference>
<keyword evidence="2" id="KW-0378">Hydrolase</keyword>
<keyword evidence="6" id="KW-1185">Reference proteome</keyword>
<dbReference type="InterPro" id="IPR043573">
    <property type="entry name" value="Fig4-like"/>
</dbReference>
<evidence type="ECO:0000313" key="6">
    <source>
        <dbReference type="Proteomes" id="UP000515125"/>
    </source>
</evidence>
<name>A0A6P6S2G1_9EIME</name>
<proteinExistence type="predicted"/>
<accession>A0A6P6S2G1</accession>
<comment type="subcellular location">
    <subcellularLocation>
        <location evidence="1">Endomembrane system</location>
    </subcellularLocation>
</comment>
<feature type="region of interest" description="Disordered" evidence="4">
    <location>
        <begin position="658"/>
        <end position="704"/>
    </location>
</feature>
<feature type="region of interest" description="Disordered" evidence="4">
    <location>
        <begin position="64"/>
        <end position="113"/>
    </location>
</feature>
<dbReference type="Proteomes" id="UP000515125">
    <property type="component" value="Unplaced"/>
</dbReference>
<sequence length="822" mass="89181">MRGVDAAGVAACRCTKKKGSRLCTAPTQRCSGASECQVSLHQLLVSTDTATTASVSAVQHCTKMADRDRSSGAPLRQAMQGQGASAHPLPPAARRAAQGANTPQATETAGRRGEERYFEAATAHANARVEPPLASCTLLIGRRYVLVVGSTDRLVRSPEDPLDEMHDSILERDGKGWKRLHSLLLIHKQPALYQRQHLQQQCTRRLQQQHLHQYCFSRPPTWERIGEKLMSTPEADRCLRQTLQWLQEEPEQRLRAAGLIGFLQLLCGFHLVVGIGARPAARLLLHHTVWSLEDITLLPLFFVVDTAQEAAPYCCSLPPTLSLLHHLCHASGEHEPRHRAQDRVYEQQVQALSAALADVSFPSGAAAAAAAAEDAKYRAAVLAYRADRWFYFCRTLCINLSLQQLAARRAAARAAAAAQTAAAGAQAPDSSAAAAAATVVEFHGQFLSCELQPDGCSCRRRQSHQAQQEQPHGSSRWRWTPLHREECRFLWNRELLSLLFQQHAEELISEGFFLLILHGSVQQQVLPTQGVHLQLLTICRRSAAFAGPRYRKRGLNDAGDAANEVEVEFACQATMPSRAATLTAAQAVALAPEETAALPDGLWRQVLLHGGGGFECAIASHTDVNWSAIRRHMASLLQRYGSPLLLVNLLRSSPRKSVAAAASQTSPRAGAASASLRGAEHPQVQQWQTQQQPGGRAAGAAAAAAESSPAVPVASLDDWYSEEAAATATIAEQEAHLGEEYRRAVDVLNAELPPSVQLRFAAVDVEAARRVNPRGASKRVEALAAETLNDLQFFASNESASQLPVEPAPKAAAAWCVPLKLP</sequence>
<feature type="domain" description="SAC" evidence="5">
    <location>
        <begin position="390"/>
        <end position="652"/>
    </location>
</feature>
<dbReference type="PANTHER" id="PTHR45738:SF5">
    <property type="entry name" value="POLYPHOSPHOINOSITIDE PHOSPHATASE"/>
    <property type="match status" value="1"/>
</dbReference>
<dbReference type="PANTHER" id="PTHR45738">
    <property type="entry name" value="POLYPHOSPHOINOSITIDE PHOSPHATASE"/>
    <property type="match status" value="1"/>
</dbReference>
<evidence type="ECO:0000256" key="3">
    <source>
        <dbReference type="ARBA" id="ARBA00023136"/>
    </source>
</evidence>
<evidence type="ECO:0000259" key="5">
    <source>
        <dbReference type="PROSITE" id="PS50275"/>
    </source>
</evidence>
<organism evidence="6 7">
    <name type="scientific">Cyclospora cayetanensis</name>
    <dbReference type="NCBI Taxonomy" id="88456"/>
    <lineage>
        <taxon>Eukaryota</taxon>
        <taxon>Sar</taxon>
        <taxon>Alveolata</taxon>
        <taxon>Apicomplexa</taxon>
        <taxon>Conoidasida</taxon>
        <taxon>Coccidia</taxon>
        <taxon>Eucoccidiorida</taxon>
        <taxon>Eimeriorina</taxon>
        <taxon>Eimeriidae</taxon>
        <taxon>Cyclospora</taxon>
    </lineage>
</organism>
<dbReference type="InterPro" id="IPR002013">
    <property type="entry name" value="SAC_dom"/>
</dbReference>
<dbReference type="OrthoDB" id="405996at2759"/>
<dbReference type="GO" id="GO:0046856">
    <property type="term" value="P:phosphatidylinositol dephosphorylation"/>
    <property type="evidence" value="ECO:0007669"/>
    <property type="project" value="InterPro"/>
</dbReference>
<evidence type="ECO:0000313" key="7">
    <source>
        <dbReference type="RefSeq" id="XP_026194341.1"/>
    </source>
</evidence>
<dbReference type="GeneID" id="34622814"/>
<dbReference type="PROSITE" id="PS50275">
    <property type="entry name" value="SAC"/>
    <property type="match status" value="1"/>
</dbReference>
<feature type="compositionally biased region" description="Low complexity" evidence="4">
    <location>
        <begin position="84"/>
        <end position="103"/>
    </location>
</feature>
<evidence type="ECO:0000256" key="2">
    <source>
        <dbReference type="ARBA" id="ARBA00022801"/>
    </source>
</evidence>
<reference evidence="7" key="1">
    <citation type="submission" date="2025-08" db="UniProtKB">
        <authorList>
            <consortium name="RefSeq"/>
        </authorList>
    </citation>
    <scope>IDENTIFICATION</scope>
</reference>
<dbReference type="GO" id="GO:0012505">
    <property type="term" value="C:endomembrane system"/>
    <property type="evidence" value="ECO:0007669"/>
    <property type="project" value="UniProtKB-SubCell"/>
</dbReference>